<evidence type="ECO:0000313" key="4">
    <source>
        <dbReference type="Proteomes" id="UP001221328"/>
    </source>
</evidence>
<protein>
    <recommendedName>
        <fullName evidence="2">AAA+ ATPase domain-containing protein</fullName>
    </recommendedName>
</protein>
<evidence type="ECO:0000259" key="2">
    <source>
        <dbReference type="SMART" id="SM00382"/>
    </source>
</evidence>
<dbReference type="InterPro" id="IPR003593">
    <property type="entry name" value="AAA+_ATPase"/>
</dbReference>
<evidence type="ECO:0000313" key="3">
    <source>
        <dbReference type="EMBL" id="MDC2961317.1"/>
    </source>
</evidence>
<reference evidence="3 4" key="1">
    <citation type="journal article" date="2015" name="Int. J. Syst. Evol. Microbiol.">
        <title>Streptomyces gilvifuscus sp. nov., an actinomycete that produces antibacterial compounds isolated from soil.</title>
        <authorList>
            <person name="Nguyen T.M."/>
            <person name="Kim J."/>
        </authorList>
    </citation>
    <scope>NUCLEOTIDE SEQUENCE [LARGE SCALE GENOMIC DNA]</scope>
    <source>
        <strain evidence="3 4">T113</strain>
    </source>
</reference>
<keyword evidence="4" id="KW-1185">Reference proteome</keyword>
<dbReference type="SUPFAM" id="SSF52540">
    <property type="entry name" value="P-loop containing nucleoside triphosphate hydrolases"/>
    <property type="match status" value="1"/>
</dbReference>
<gene>
    <name evidence="3" type="ORF">PO587_43525</name>
</gene>
<proteinExistence type="predicted"/>
<dbReference type="InterPro" id="IPR027417">
    <property type="entry name" value="P-loop_NTPase"/>
</dbReference>
<dbReference type="Proteomes" id="UP001221328">
    <property type="component" value="Unassembled WGS sequence"/>
</dbReference>
<dbReference type="SMART" id="SM00382">
    <property type="entry name" value="AAA"/>
    <property type="match status" value="1"/>
</dbReference>
<feature type="domain" description="AAA+ ATPase" evidence="2">
    <location>
        <begin position="342"/>
        <end position="574"/>
    </location>
</feature>
<comment type="caution">
    <text evidence="3">The sequence shown here is derived from an EMBL/GenBank/DDBJ whole genome shotgun (WGS) entry which is preliminary data.</text>
</comment>
<sequence length="1449" mass="153827">MSRSARAQHASSLPVDPLVTLYERLRTGAANVAGVTFQTAVSAMLLAAGRAGSVPGLAVEAVRPEGLEDVDCRLADGSTLFVQCKERGVGARSIAAAELAEILVHGVRALVLSDPGSSAPGPDGVRGLSGWASGAAPGTALARLAIVTNGRFGSSLPETGWTRTLDQVLADWPEGESTLACIVAAVERQLVAAGLPAALATELIARVHLVQAREHLGHFTRVLLESGLELHPALAELLRTRLVCDLSGVAAAQRETTLGTAIWRTGLDLEAMAARLCREVDVESLQEAVRAGVCEPVDFLTQPPQDARRFYDGVSVRPRHIAAGLDVLRPVETDHALSGLTERGHAIFTGPSGSGKSALLWRCARLLEGGMQLVRVLRVATPEEAELLVRHVIRAQPSVQSRVVVCADDLGRPHMAAWAAARERLLEHPGVLVLAAARREDLTPELSLGATLVSVTLSELAAEQIYQAVQDSGIPTVLAREEAVARADGLLMEFIALATTGRRLREVLSDQITGLRTPQRRLDRTVLRLVCAAHTLGVEVAADALPAVLGQPADLVGDALERLADEHLVVNEDGIGWRGLHDLRTQVLLQLLHTSPPPTLAATYAETVLVLPAAARPAALRRAASHIAASAAKAQADDLPGDERLAGLQQALRPLSLSIAEQLRVCVPDPPWDVSAAVHAAGLLETADRLDTLAHLHAVLPLVERECPPTLEAPTLLWMALMWADRDLDVEGLRPAKELGQRLPARSDVLGRMAARGLSPDALTRLLLDADLATAVRLSEAAEQLVGLNHQQAALVHGRHVPPQRGLPGEDQDVVQADRRAQLTASLALLAELRGADVTAVCGDTEQRAVDAVASDPYGCRVSVEIREATAEDTQSSLQRSWTYDTGRLCVITAVAFARLDGTDPVPSAYPSRPEKNPASDSAQTNLLARRLFDACPEADVVDVQLWRPHGQPQRIHGTDVSDGHRTLSAGALLRERDTSRNVALQAAAADSVSSQHWTERCQAQARLAGQLLDLLEEFPTRIGPYLGARISREWRHRLELAHQAAVAMPPRPTSPEPVMSTARAALLTMPAAAEDQTKRSAARQDPARAAFITIASALSQAADGHISGNSQNVRGAAAQLFDVLPKLEEASHQGAPVFSGIGDTLPSQLAATTLSVAKLLSAVEEPQVVAALQRGAKRLDLVLPAVDSVLQTALDHSLRAVTTMLQQAGADIACAAACADPDPAPAWCDQQLVIAVPLDQWPTAVAGIGAWSTEQREAAKARCLMSLVAVEDGEVLPVGMHVHGIYGQALPLTPERFPAFAEALDLPLRTDDMHTAVRAAVDQLTAYSYTLVRRAYRTPGWSPDSHQPPPPEVTMAEFAGAHSTLLERATSGAPLSEREQSRIRAAVALFELCQLVADENGTGPGLAAGLAALDPHTLLLPEDNPAVGAAHTALAAAIEADRASYRQD</sequence>
<dbReference type="EMBL" id="JAQOSK010000033">
    <property type="protein sequence ID" value="MDC2961317.1"/>
    <property type="molecule type" value="Genomic_DNA"/>
</dbReference>
<evidence type="ECO:0000256" key="1">
    <source>
        <dbReference type="SAM" id="MobiDB-lite"/>
    </source>
</evidence>
<accession>A0ABT5G9T0</accession>
<feature type="region of interest" description="Disordered" evidence="1">
    <location>
        <begin position="903"/>
        <end position="923"/>
    </location>
</feature>
<dbReference type="RefSeq" id="WP_272179151.1">
    <property type="nucleotide sequence ID" value="NZ_JAQOSK010000033.1"/>
</dbReference>
<name>A0ABT5G9T0_9ACTN</name>
<organism evidence="3 4">
    <name type="scientific">Streptomyces gilvifuscus</name>
    <dbReference type="NCBI Taxonomy" id="1550617"/>
    <lineage>
        <taxon>Bacteria</taxon>
        <taxon>Bacillati</taxon>
        <taxon>Actinomycetota</taxon>
        <taxon>Actinomycetes</taxon>
        <taxon>Kitasatosporales</taxon>
        <taxon>Streptomycetaceae</taxon>
        <taxon>Streptomyces</taxon>
    </lineage>
</organism>